<name>A0ABS5Y4W9_9CYAN</name>
<feature type="transmembrane region" description="Helical" evidence="1">
    <location>
        <begin position="204"/>
        <end position="237"/>
    </location>
</feature>
<evidence type="ECO:0000256" key="1">
    <source>
        <dbReference type="SAM" id="Phobius"/>
    </source>
</evidence>
<keyword evidence="1" id="KW-0812">Transmembrane</keyword>
<reference evidence="2 3" key="1">
    <citation type="journal article" date="2021" name="Mar. Drugs">
        <title>Genome Reduction and Secondary Metabolism of the Marine Sponge-Associated Cyanobacterium Leptothoe.</title>
        <authorList>
            <person name="Konstantinou D."/>
            <person name="Popin R.V."/>
            <person name="Fewer D.P."/>
            <person name="Sivonen K."/>
            <person name="Gkelis S."/>
        </authorList>
    </citation>
    <scope>NUCLEOTIDE SEQUENCE [LARGE SCALE GENOMIC DNA]</scope>
    <source>
        <strain evidence="2 3">TAU-MAC 1615</strain>
    </source>
</reference>
<dbReference type="PROSITE" id="PS51257">
    <property type="entry name" value="PROKAR_LIPOPROTEIN"/>
    <property type="match status" value="1"/>
</dbReference>
<proteinExistence type="predicted"/>
<evidence type="ECO:0008006" key="4">
    <source>
        <dbReference type="Google" id="ProtNLM"/>
    </source>
</evidence>
<gene>
    <name evidence="2" type="ORF">IXB28_09320</name>
</gene>
<keyword evidence="1" id="KW-0472">Membrane</keyword>
<dbReference type="RefSeq" id="WP_215618301.1">
    <property type="nucleotide sequence ID" value="NZ_JADOER010000008.1"/>
</dbReference>
<feature type="transmembrane region" description="Helical" evidence="1">
    <location>
        <begin position="108"/>
        <end position="130"/>
    </location>
</feature>
<feature type="transmembrane region" description="Helical" evidence="1">
    <location>
        <begin position="258"/>
        <end position="281"/>
    </location>
</feature>
<dbReference type="EMBL" id="JADOER010000008">
    <property type="protein sequence ID" value="MBT9312404.1"/>
    <property type="molecule type" value="Genomic_DNA"/>
</dbReference>
<evidence type="ECO:0000313" key="3">
    <source>
        <dbReference type="Proteomes" id="UP001196661"/>
    </source>
</evidence>
<feature type="transmembrane region" description="Helical" evidence="1">
    <location>
        <begin position="136"/>
        <end position="153"/>
    </location>
</feature>
<dbReference type="Proteomes" id="UP001196661">
    <property type="component" value="Unassembled WGS sequence"/>
</dbReference>
<accession>A0ABS5Y4W9</accession>
<protein>
    <recommendedName>
        <fullName evidence="4">Mannosyltransferase</fullName>
    </recommendedName>
</protein>
<keyword evidence="1" id="KW-1133">Transmembrane helix</keyword>
<evidence type="ECO:0000313" key="2">
    <source>
        <dbReference type="EMBL" id="MBT9312404.1"/>
    </source>
</evidence>
<comment type="caution">
    <text evidence="2">The sequence shown here is derived from an EMBL/GenBank/DDBJ whole genome shotgun (WGS) entry which is preliminary data.</text>
</comment>
<feature type="transmembrane region" description="Helical" evidence="1">
    <location>
        <begin position="317"/>
        <end position="336"/>
    </location>
</feature>
<feature type="transmembrane region" description="Helical" evidence="1">
    <location>
        <begin position="165"/>
        <end position="184"/>
    </location>
</feature>
<sequence>MKKVRLPKLTGRQVTGALLLALLALGCLIYHHHGVSTDETLEINMVMWHLDAIGSANPTEEISSDLEYYGLFFNLVSMGVFLLTQVIQTGVQPVEQLISQGLANGDIYVSKHLVTYVFSGLAYVGVALFTKDLLRWSFAPVAVVVLALAPRFWGHSFFNPKDIPFAALFTVVSYVGARFTAELADPQRDNARGGSVVFLRKSLVFGALAGLLTCIRAGGFVVLGYGVFCQVILLAVGYGARTQETSSTPSPIGLGRRCLLSYGVAIAAWATVTTLLSPVAWGNPMGWFVETIAYLSSHTWEGVTLTFGQKLPPQPPWFYLPVWFGITTPLITLLLASVGLGTQLRSWLRLTPLQQSLTIWLILQLWALPVVGIVKRSTIYNAERQFLFVLPAVAVFAVLGLAWFLNHISHRFWRTSFITLLVMAYGSVTIDLVRLHPYEYVYFNSIARSERLATDFETDYWGVSVREAIEWVNGQVDEKTLVLFHAPSGSIRPFADETLVLDRGHKLKDVPYEEIQKPFYYVAYPRNKYGGLPHPQDRFPQCDRVFTVQRPLGSVNIPLTIVKKCQ</sequence>
<keyword evidence="3" id="KW-1185">Reference proteome</keyword>
<organism evidence="2 3">
    <name type="scientific">Leptothoe kymatousa TAU-MAC 1615</name>
    <dbReference type="NCBI Taxonomy" id="2364775"/>
    <lineage>
        <taxon>Bacteria</taxon>
        <taxon>Bacillati</taxon>
        <taxon>Cyanobacteriota</taxon>
        <taxon>Cyanophyceae</taxon>
        <taxon>Nodosilineales</taxon>
        <taxon>Cymatolegaceae</taxon>
        <taxon>Leptothoe</taxon>
        <taxon>Leptothoe kymatousa</taxon>
    </lineage>
</organism>
<feature type="transmembrane region" description="Helical" evidence="1">
    <location>
        <begin position="386"/>
        <end position="405"/>
    </location>
</feature>